<dbReference type="PANTHER" id="PTHR11227">
    <property type="entry name" value="WD-REPEAT PROTEIN INTERACTING WITH PHOSPHOINOSIDES WIPI -RELATED"/>
    <property type="match status" value="1"/>
</dbReference>
<dbReference type="Pfam" id="PF21032">
    <property type="entry name" value="PROPPIN"/>
    <property type="match status" value="1"/>
</dbReference>
<protein>
    <submittedName>
        <fullName evidence="4">Uncharacterized protein</fullName>
    </submittedName>
</protein>
<dbReference type="InParanoid" id="G0QXE8"/>
<keyword evidence="5" id="KW-1185">Reference proteome</keyword>
<organism evidence="4 5">
    <name type="scientific">Ichthyophthirius multifiliis</name>
    <name type="common">White spot disease agent</name>
    <name type="synonym">Ich</name>
    <dbReference type="NCBI Taxonomy" id="5932"/>
    <lineage>
        <taxon>Eukaryota</taxon>
        <taxon>Sar</taxon>
        <taxon>Alveolata</taxon>
        <taxon>Ciliophora</taxon>
        <taxon>Intramacronucleata</taxon>
        <taxon>Oligohymenophorea</taxon>
        <taxon>Hymenostomatida</taxon>
        <taxon>Ophryoglenina</taxon>
        <taxon>Ichthyophthirius</taxon>
    </lineage>
</organism>
<name>G0QXE8_ICHMU</name>
<dbReference type="RefSeq" id="XP_004031340.1">
    <property type="nucleotide sequence ID" value="XM_004031292.1"/>
</dbReference>
<evidence type="ECO:0000256" key="2">
    <source>
        <dbReference type="ARBA" id="ARBA00022737"/>
    </source>
</evidence>
<dbReference type="OrthoDB" id="1667587at2759"/>
<gene>
    <name evidence="4" type="ORF">IMG5_142140</name>
</gene>
<dbReference type="GO" id="GO:0005737">
    <property type="term" value="C:cytoplasm"/>
    <property type="evidence" value="ECO:0007669"/>
    <property type="project" value="UniProtKB-ARBA"/>
</dbReference>
<dbReference type="STRING" id="857967.G0QXE8"/>
<dbReference type="SMART" id="SM00320">
    <property type="entry name" value="WD40"/>
    <property type="match status" value="2"/>
</dbReference>
<evidence type="ECO:0000313" key="4">
    <source>
        <dbReference type="EMBL" id="EGR30104.1"/>
    </source>
</evidence>
<keyword evidence="1" id="KW-0853">WD repeat</keyword>
<dbReference type="OMA" id="CHCHLRR"/>
<comment type="similarity">
    <text evidence="3">Belongs to the WD repeat PROPPIN family.</text>
</comment>
<dbReference type="SUPFAM" id="SSF50978">
    <property type="entry name" value="WD40 repeat-like"/>
    <property type="match status" value="1"/>
</dbReference>
<dbReference type="InterPro" id="IPR048720">
    <property type="entry name" value="PROPPIN"/>
</dbReference>
<sequence>MIYRCNILALVGGGKSPKFPNTKIQLWDDNQLKRIAEMNFKSEVKAIKLKVDFIIVVLENKIYVHNFSDLALKDTIDTCPNPFGLCSVNTEGDDLILATPHKNLGEINVHLYTDSKTTNIKAHQSALNCLQLNPNGSKLATASQKGTIIRIYSTQKGELLQELRRGSEYAQIYSIAFNPRGNFVAISSDSGTIHIFAVKQTDEDVDQSQNFQKIIRNQTLNFKIYCSIF</sequence>
<evidence type="ECO:0000256" key="1">
    <source>
        <dbReference type="ARBA" id="ARBA00022574"/>
    </source>
</evidence>
<dbReference type="InterPro" id="IPR001680">
    <property type="entry name" value="WD40_rpt"/>
</dbReference>
<dbReference type="InterPro" id="IPR015943">
    <property type="entry name" value="WD40/YVTN_repeat-like_dom_sf"/>
</dbReference>
<dbReference type="Gene3D" id="2.130.10.10">
    <property type="entry name" value="YVTN repeat-like/Quinoprotein amine dehydrogenase"/>
    <property type="match status" value="1"/>
</dbReference>
<evidence type="ECO:0000256" key="3">
    <source>
        <dbReference type="ARBA" id="ARBA00025740"/>
    </source>
</evidence>
<proteinExistence type="inferred from homology"/>
<evidence type="ECO:0000313" key="5">
    <source>
        <dbReference type="Proteomes" id="UP000008983"/>
    </source>
</evidence>
<dbReference type="GeneID" id="14906218"/>
<dbReference type="EMBL" id="GL984068">
    <property type="protein sequence ID" value="EGR30104.1"/>
    <property type="molecule type" value="Genomic_DNA"/>
</dbReference>
<dbReference type="Proteomes" id="UP000008983">
    <property type="component" value="Unassembled WGS sequence"/>
</dbReference>
<keyword evidence="2" id="KW-0677">Repeat</keyword>
<dbReference type="FunCoup" id="G0QXE8">
    <property type="interactions" value="342"/>
</dbReference>
<dbReference type="AlphaFoldDB" id="G0QXE8"/>
<dbReference type="eggNOG" id="KOG2111">
    <property type="taxonomic scope" value="Eukaryota"/>
</dbReference>
<accession>G0QXE8</accession>
<dbReference type="InterPro" id="IPR036322">
    <property type="entry name" value="WD40_repeat_dom_sf"/>
</dbReference>
<reference evidence="4 5" key="1">
    <citation type="submission" date="2011-07" db="EMBL/GenBank/DDBJ databases">
        <authorList>
            <person name="Coyne R."/>
            <person name="Brami D."/>
            <person name="Johnson J."/>
            <person name="Hostetler J."/>
            <person name="Hannick L."/>
            <person name="Clark T."/>
            <person name="Cassidy-Hanley D."/>
            <person name="Inman J."/>
        </authorList>
    </citation>
    <scope>NUCLEOTIDE SEQUENCE [LARGE SCALE GENOMIC DNA]</scope>
    <source>
        <strain evidence="4 5">G5</strain>
    </source>
</reference>